<dbReference type="Proteomes" id="UP001501920">
    <property type="component" value="Chromosome 23"/>
</dbReference>
<evidence type="ECO:0000256" key="6">
    <source>
        <dbReference type="SAM" id="Phobius"/>
    </source>
</evidence>
<dbReference type="PANTHER" id="PTHR31501:SF5">
    <property type="entry name" value="PROTEIN ORAI-2"/>
    <property type="match status" value="1"/>
</dbReference>
<organism evidence="7 8">
    <name type="scientific">Pygocentrus nattereri</name>
    <name type="common">Red-bellied piranha</name>
    <dbReference type="NCBI Taxonomy" id="42514"/>
    <lineage>
        <taxon>Eukaryota</taxon>
        <taxon>Metazoa</taxon>
        <taxon>Chordata</taxon>
        <taxon>Craniata</taxon>
        <taxon>Vertebrata</taxon>
        <taxon>Euteleostomi</taxon>
        <taxon>Actinopterygii</taxon>
        <taxon>Neopterygii</taxon>
        <taxon>Teleostei</taxon>
        <taxon>Ostariophysi</taxon>
        <taxon>Characiformes</taxon>
        <taxon>Characoidei</taxon>
        <taxon>Pygocentrus</taxon>
    </lineage>
</organism>
<dbReference type="InterPro" id="IPR038350">
    <property type="entry name" value="Orai_sf"/>
</dbReference>
<evidence type="ECO:0000256" key="4">
    <source>
        <dbReference type="ARBA" id="ARBA00022989"/>
    </source>
</evidence>
<dbReference type="PANTHER" id="PTHR31501">
    <property type="entry name" value="CALCIUM RELEASE-ACTIVATED CALCIUM CHANNEL PROTEIN 1"/>
    <property type="match status" value="1"/>
</dbReference>
<proteinExistence type="inferred from homology"/>
<evidence type="ECO:0000313" key="7">
    <source>
        <dbReference type="Ensembl" id="ENSPNAP00000010949.1"/>
    </source>
</evidence>
<keyword evidence="4 6" id="KW-1133">Transmembrane helix</keyword>
<feature type="transmembrane region" description="Helical" evidence="6">
    <location>
        <begin position="218"/>
        <end position="240"/>
    </location>
</feature>
<reference evidence="7" key="2">
    <citation type="submission" date="2025-08" db="UniProtKB">
        <authorList>
            <consortium name="Ensembl"/>
        </authorList>
    </citation>
    <scope>IDENTIFICATION</scope>
</reference>
<keyword evidence="3 6" id="KW-0812">Transmembrane</keyword>
<dbReference type="GeneTree" id="ENSGT00390000015354"/>
<evidence type="ECO:0000313" key="8">
    <source>
        <dbReference type="Proteomes" id="UP001501920"/>
    </source>
</evidence>
<feature type="transmembrane region" description="Helical" evidence="6">
    <location>
        <begin position="82"/>
        <end position="99"/>
    </location>
</feature>
<dbReference type="RefSeq" id="XP_017554844.1">
    <property type="nucleotide sequence ID" value="XM_017699355.2"/>
</dbReference>
<feature type="transmembrane region" description="Helical" evidence="6">
    <location>
        <begin position="111"/>
        <end position="135"/>
    </location>
</feature>
<evidence type="ECO:0000256" key="3">
    <source>
        <dbReference type="ARBA" id="ARBA00022692"/>
    </source>
</evidence>
<sequence length="275" mass="30546">MNPAHKTGETQPFTMSSDLNVPMGSSTAGMSDRLQDGGGMDYRDWVRRSYLELVTSNHHSVQALSWRKLYLSRAKLKASSRTSALLSGFAMVAMVEVQLEMQYSYPRVLLIAFSVCTTVLVAVHLFALLISTCILPNVEAVSNIHNLNSVSESPHERMHQYIELAWGFSTALGILLFLAEVVLLCWIKFLPVDSGASPKLNCTGPAAPQPGHSGWQAALASTIIMVPVGLIFVIFTIHFYRSLVRHKTERHHQEIEELHKIKVQLDGHERGLQAV</sequence>
<dbReference type="Ensembl" id="ENSPNAT00000017741.2">
    <property type="protein sequence ID" value="ENSPNAP00000010949.1"/>
    <property type="gene ID" value="ENSPNAG00000016537.2"/>
</dbReference>
<comment type="subcellular location">
    <subcellularLocation>
        <location evidence="1">Membrane</location>
        <topology evidence="1">Multi-pass membrane protein</topology>
    </subcellularLocation>
</comment>
<name>A0A3B4CKA4_PYGNA</name>
<dbReference type="STRING" id="42514.ENSPNAP00000010949"/>
<feature type="transmembrane region" description="Helical" evidence="6">
    <location>
        <begin position="164"/>
        <end position="189"/>
    </location>
</feature>
<accession>A0A3B4CKA4</accession>
<protein>
    <recommendedName>
        <fullName evidence="9">ORAI calcium release-activated calcium modulator 2</fullName>
    </recommendedName>
</protein>
<reference evidence="7" key="3">
    <citation type="submission" date="2025-09" db="UniProtKB">
        <authorList>
            <consortium name="Ensembl"/>
        </authorList>
    </citation>
    <scope>IDENTIFICATION</scope>
</reference>
<gene>
    <name evidence="7" type="primary">ORAI2</name>
</gene>
<keyword evidence="8" id="KW-1185">Reference proteome</keyword>
<dbReference type="Pfam" id="PF07856">
    <property type="entry name" value="Orai-1"/>
    <property type="match status" value="1"/>
</dbReference>
<evidence type="ECO:0000256" key="2">
    <source>
        <dbReference type="ARBA" id="ARBA00008062"/>
    </source>
</evidence>
<dbReference type="AlphaFoldDB" id="A0A3B4CKA4"/>
<comment type="similarity">
    <text evidence="2">Belongs to the Orai family.</text>
</comment>
<keyword evidence="5 6" id="KW-0472">Membrane</keyword>
<dbReference type="CTD" id="80228"/>
<dbReference type="FunFam" id="1.20.140.140:FF:000001">
    <property type="entry name" value="Calcium release-activated calcium modulator 1"/>
    <property type="match status" value="1"/>
</dbReference>
<dbReference type="GO" id="GO:0016020">
    <property type="term" value="C:membrane"/>
    <property type="evidence" value="ECO:0007669"/>
    <property type="project" value="UniProtKB-SubCell"/>
</dbReference>
<dbReference type="GeneID" id="108428392"/>
<dbReference type="RefSeq" id="XP_017554855.1">
    <property type="nucleotide sequence ID" value="XM_017699366.2"/>
</dbReference>
<dbReference type="GO" id="GO:0002115">
    <property type="term" value="P:store-operated calcium entry"/>
    <property type="evidence" value="ECO:0007669"/>
    <property type="project" value="TreeGrafter"/>
</dbReference>
<evidence type="ECO:0008006" key="9">
    <source>
        <dbReference type="Google" id="ProtNLM"/>
    </source>
</evidence>
<dbReference type="OrthoDB" id="61124at2759"/>
<dbReference type="InterPro" id="IPR012446">
    <property type="entry name" value="CRAC_channel"/>
</dbReference>
<evidence type="ECO:0000256" key="5">
    <source>
        <dbReference type="ARBA" id="ARBA00023136"/>
    </source>
</evidence>
<evidence type="ECO:0000256" key="1">
    <source>
        <dbReference type="ARBA" id="ARBA00004141"/>
    </source>
</evidence>
<dbReference type="OMA" id="LEMEYNY"/>
<dbReference type="Gene3D" id="1.20.140.140">
    <property type="entry name" value="Calcium release-activated calcium channel protein Orai"/>
    <property type="match status" value="1"/>
</dbReference>
<reference evidence="7 8" key="1">
    <citation type="submission" date="2020-10" db="EMBL/GenBank/DDBJ databases">
        <title>Pygocentrus nattereri (red-bellied piranha) genome, fPygNat1, primary haplotype.</title>
        <authorList>
            <person name="Myers G."/>
            <person name="Meyer A."/>
            <person name="Karagic N."/>
            <person name="Pippel M."/>
            <person name="Winkler S."/>
            <person name="Tracey A."/>
            <person name="Wood J."/>
            <person name="Formenti G."/>
            <person name="Howe K."/>
            <person name="Fedrigo O."/>
            <person name="Jarvis E.D."/>
        </authorList>
    </citation>
    <scope>NUCLEOTIDE SEQUENCE [LARGE SCALE GENOMIC DNA]</scope>
</reference>
<dbReference type="GO" id="GO:0015279">
    <property type="term" value="F:store-operated calcium channel activity"/>
    <property type="evidence" value="ECO:0007669"/>
    <property type="project" value="TreeGrafter"/>
</dbReference>